<evidence type="ECO:0000313" key="10">
    <source>
        <dbReference type="EMBL" id="KAG9700714.1"/>
    </source>
</evidence>
<dbReference type="Proteomes" id="UP000779574">
    <property type="component" value="Unassembled WGS sequence"/>
</dbReference>
<feature type="compositionally biased region" description="Low complexity" evidence="8">
    <location>
        <begin position="125"/>
        <end position="146"/>
    </location>
</feature>
<reference evidence="10" key="1">
    <citation type="journal article" date="2021" name="J Fungi (Basel)">
        <title>Virulence traits and population genomics of the black yeast Aureobasidium melanogenum.</title>
        <authorList>
            <person name="Cernosa A."/>
            <person name="Sun X."/>
            <person name="Gostincar C."/>
            <person name="Fang C."/>
            <person name="Gunde-Cimerman N."/>
            <person name="Song Z."/>
        </authorList>
    </citation>
    <scope>NUCLEOTIDE SEQUENCE</scope>
    <source>
        <strain evidence="10">EXF-9911</strain>
    </source>
</reference>
<feature type="compositionally biased region" description="Acidic residues" evidence="8">
    <location>
        <begin position="1076"/>
        <end position="1085"/>
    </location>
</feature>
<evidence type="ECO:0000256" key="2">
    <source>
        <dbReference type="ARBA" id="ARBA00022448"/>
    </source>
</evidence>
<evidence type="ECO:0000256" key="6">
    <source>
        <dbReference type="ARBA" id="ARBA00023132"/>
    </source>
</evidence>
<comment type="subcellular location">
    <subcellularLocation>
        <location evidence="1">Nucleus</location>
        <location evidence="1">Nuclear pore complex</location>
    </subcellularLocation>
</comment>
<reference evidence="10" key="2">
    <citation type="submission" date="2021-08" db="EMBL/GenBank/DDBJ databases">
        <authorList>
            <person name="Gostincar C."/>
            <person name="Sun X."/>
            <person name="Song Z."/>
            <person name="Gunde-Cimerman N."/>
        </authorList>
    </citation>
    <scope>NUCLEOTIDE SEQUENCE</scope>
    <source>
        <strain evidence="10">EXF-9911</strain>
    </source>
</reference>
<dbReference type="PANTHER" id="PTHR38697:SF1">
    <property type="entry name" value="NUCLEAR PORE COMPLEX PROTEIN SIMILAR TO S. CEREVISIAE NUP2 (EUROFUNG)"/>
    <property type="match status" value="1"/>
</dbReference>
<protein>
    <recommendedName>
        <fullName evidence="9">RanBD1 domain-containing protein</fullName>
    </recommendedName>
</protein>
<feature type="compositionally biased region" description="Polar residues" evidence="8">
    <location>
        <begin position="727"/>
        <end position="738"/>
    </location>
</feature>
<feature type="compositionally biased region" description="Polar residues" evidence="8">
    <location>
        <begin position="1263"/>
        <end position="1282"/>
    </location>
</feature>
<dbReference type="Pfam" id="PF08911">
    <property type="entry name" value="NUP50"/>
    <property type="match status" value="1"/>
</dbReference>
<evidence type="ECO:0000256" key="8">
    <source>
        <dbReference type="SAM" id="MobiDB-lite"/>
    </source>
</evidence>
<feature type="non-terminal residue" evidence="10">
    <location>
        <position position="1"/>
    </location>
</feature>
<dbReference type="GO" id="GO:0005643">
    <property type="term" value="C:nuclear pore"/>
    <property type="evidence" value="ECO:0007669"/>
    <property type="project" value="UniProtKB-SubCell"/>
</dbReference>
<feature type="compositionally biased region" description="Low complexity" evidence="8">
    <location>
        <begin position="1231"/>
        <end position="1247"/>
    </location>
</feature>
<dbReference type="InterPro" id="IPR011993">
    <property type="entry name" value="PH-like_dom_sf"/>
</dbReference>
<keyword evidence="5" id="KW-0811">Translocation</keyword>
<dbReference type="GO" id="GO:0051028">
    <property type="term" value="P:mRNA transport"/>
    <property type="evidence" value="ECO:0007669"/>
    <property type="project" value="UniProtKB-KW"/>
</dbReference>
<evidence type="ECO:0000256" key="3">
    <source>
        <dbReference type="ARBA" id="ARBA00022816"/>
    </source>
</evidence>
<dbReference type="PANTHER" id="PTHR38697">
    <property type="entry name" value="NUCLEAR PORE COMPLEX PROTEIN SIMILAR TO S. CEREVISIAE NUP2 (EUROFUNG)"/>
    <property type="match status" value="1"/>
</dbReference>
<feature type="compositionally biased region" description="Low complexity" evidence="8">
    <location>
        <begin position="1023"/>
        <end position="1035"/>
    </location>
</feature>
<feature type="compositionally biased region" description="Low complexity" evidence="8">
    <location>
        <begin position="198"/>
        <end position="214"/>
    </location>
</feature>
<feature type="compositionally biased region" description="Polar residues" evidence="8">
    <location>
        <begin position="983"/>
        <end position="994"/>
    </location>
</feature>
<dbReference type="InterPro" id="IPR053074">
    <property type="entry name" value="NPC_Nucleoporin"/>
</dbReference>
<feature type="compositionally biased region" description="Basic and acidic residues" evidence="8">
    <location>
        <begin position="16"/>
        <end position="30"/>
    </location>
</feature>
<feature type="compositionally biased region" description="Pro residues" evidence="8">
    <location>
        <begin position="188"/>
        <end position="197"/>
    </location>
</feature>
<evidence type="ECO:0000259" key="9">
    <source>
        <dbReference type="PROSITE" id="PS50196"/>
    </source>
</evidence>
<feature type="region of interest" description="Disordered" evidence="8">
    <location>
        <begin position="853"/>
        <end position="1098"/>
    </location>
</feature>
<dbReference type="SUPFAM" id="SSF50729">
    <property type="entry name" value="PH domain-like"/>
    <property type="match status" value="1"/>
</dbReference>
<feature type="compositionally biased region" description="Polar residues" evidence="8">
    <location>
        <begin position="856"/>
        <end position="871"/>
    </location>
</feature>
<keyword evidence="7" id="KW-0539">Nucleus</keyword>
<feature type="compositionally biased region" description="Polar residues" evidence="8">
    <location>
        <begin position="94"/>
        <end position="124"/>
    </location>
</feature>
<feature type="compositionally biased region" description="Basic and acidic residues" evidence="8">
    <location>
        <begin position="1062"/>
        <end position="1075"/>
    </location>
</feature>
<feature type="region of interest" description="Disordered" evidence="8">
    <location>
        <begin position="1113"/>
        <end position="1351"/>
    </location>
</feature>
<feature type="compositionally biased region" description="Low complexity" evidence="8">
    <location>
        <begin position="778"/>
        <end position="791"/>
    </location>
</feature>
<dbReference type="InterPro" id="IPR000156">
    <property type="entry name" value="Ran_bind_dom"/>
</dbReference>
<evidence type="ECO:0000256" key="4">
    <source>
        <dbReference type="ARBA" id="ARBA00022927"/>
    </source>
</evidence>
<feature type="compositionally biased region" description="Basic and acidic residues" evidence="8">
    <location>
        <begin position="1186"/>
        <end position="1200"/>
    </location>
</feature>
<feature type="compositionally biased region" description="Low complexity" evidence="8">
    <location>
        <begin position="585"/>
        <end position="619"/>
    </location>
</feature>
<feature type="region of interest" description="Disordered" evidence="8">
    <location>
        <begin position="468"/>
        <end position="817"/>
    </location>
</feature>
<keyword evidence="4" id="KW-0653">Protein transport</keyword>
<organism evidence="10 11">
    <name type="scientific">Aureobasidium melanogenum</name>
    <name type="common">Aureobasidium pullulans var. melanogenum</name>
    <dbReference type="NCBI Taxonomy" id="46634"/>
    <lineage>
        <taxon>Eukaryota</taxon>
        <taxon>Fungi</taxon>
        <taxon>Dikarya</taxon>
        <taxon>Ascomycota</taxon>
        <taxon>Pezizomycotina</taxon>
        <taxon>Dothideomycetes</taxon>
        <taxon>Dothideomycetidae</taxon>
        <taxon>Dothideales</taxon>
        <taxon>Saccotheciaceae</taxon>
        <taxon>Aureobasidium</taxon>
    </lineage>
</organism>
<keyword evidence="6" id="KW-0906">Nuclear pore complex</keyword>
<feature type="domain" description="RanBD1" evidence="9">
    <location>
        <begin position="1376"/>
        <end position="1422"/>
    </location>
</feature>
<dbReference type="SMART" id="SM00160">
    <property type="entry name" value="RanBD"/>
    <property type="match status" value="1"/>
</dbReference>
<feature type="compositionally biased region" description="Low complexity" evidence="8">
    <location>
        <begin position="1312"/>
        <end position="1333"/>
    </location>
</feature>
<feature type="region of interest" description="Disordered" evidence="8">
    <location>
        <begin position="1"/>
        <end position="217"/>
    </location>
</feature>
<dbReference type="PROSITE" id="PS50196">
    <property type="entry name" value="RANBD1"/>
    <property type="match status" value="1"/>
</dbReference>
<dbReference type="EMBL" id="JAHFXF010000010">
    <property type="protein sequence ID" value="KAG9700714.1"/>
    <property type="molecule type" value="Genomic_DNA"/>
</dbReference>
<dbReference type="Pfam" id="PF00638">
    <property type="entry name" value="Ran_BP1"/>
    <property type="match status" value="1"/>
</dbReference>
<feature type="compositionally biased region" description="Basic and acidic residues" evidence="8">
    <location>
        <begin position="1086"/>
        <end position="1098"/>
    </location>
</feature>
<feature type="compositionally biased region" description="Low complexity" evidence="8">
    <location>
        <begin position="657"/>
        <end position="670"/>
    </location>
</feature>
<feature type="compositionally biased region" description="Polar residues" evidence="8">
    <location>
        <begin position="147"/>
        <end position="173"/>
    </location>
</feature>
<dbReference type="CDD" id="cd13170">
    <property type="entry name" value="RanBD_NUP50"/>
    <property type="match status" value="1"/>
</dbReference>
<feature type="compositionally biased region" description="Low complexity" evidence="8">
    <location>
        <begin position="47"/>
        <end position="93"/>
    </location>
</feature>
<feature type="compositionally biased region" description="Polar residues" evidence="8">
    <location>
        <begin position="907"/>
        <end position="925"/>
    </location>
</feature>
<feature type="compositionally biased region" description="Low complexity" evidence="8">
    <location>
        <begin position="478"/>
        <end position="526"/>
    </location>
</feature>
<feature type="compositionally biased region" description="Acidic residues" evidence="8">
    <location>
        <begin position="1154"/>
        <end position="1167"/>
    </location>
</feature>
<keyword evidence="3" id="KW-0509">mRNA transport</keyword>
<feature type="compositionally biased region" description="Polar residues" evidence="8">
    <location>
        <begin position="1003"/>
        <end position="1015"/>
    </location>
</feature>
<feature type="compositionally biased region" description="Polar residues" evidence="8">
    <location>
        <begin position="678"/>
        <end position="700"/>
    </location>
</feature>
<evidence type="ECO:0000256" key="1">
    <source>
        <dbReference type="ARBA" id="ARBA00004567"/>
    </source>
</evidence>
<accession>A0A9P8EWG6</accession>
<evidence type="ECO:0000256" key="5">
    <source>
        <dbReference type="ARBA" id="ARBA00023010"/>
    </source>
</evidence>
<evidence type="ECO:0000256" key="7">
    <source>
        <dbReference type="ARBA" id="ARBA00023242"/>
    </source>
</evidence>
<comment type="caution">
    <text evidence="10">The sequence shown here is derived from an EMBL/GenBank/DDBJ whole genome shotgun (WGS) entry which is preliminary data.</text>
</comment>
<dbReference type="Gene3D" id="2.30.29.30">
    <property type="entry name" value="Pleckstrin-homology domain (PH domain)/Phosphotyrosine-binding domain (PTB)"/>
    <property type="match status" value="1"/>
</dbReference>
<dbReference type="GO" id="GO:0015031">
    <property type="term" value="P:protein transport"/>
    <property type="evidence" value="ECO:0007669"/>
    <property type="project" value="UniProtKB-KW"/>
</dbReference>
<dbReference type="OrthoDB" id="10265837at2759"/>
<feature type="compositionally biased region" description="Low complexity" evidence="8">
    <location>
        <begin position="1046"/>
        <end position="1061"/>
    </location>
</feature>
<evidence type="ECO:0000313" key="11">
    <source>
        <dbReference type="Proteomes" id="UP000779574"/>
    </source>
</evidence>
<feature type="compositionally biased region" description="Polar residues" evidence="8">
    <location>
        <begin position="767"/>
        <end position="777"/>
    </location>
</feature>
<gene>
    <name evidence="10" type="ORF">KCU76_g529</name>
</gene>
<feature type="compositionally biased region" description="Basic and acidic residues" evidence="8">
    <location>
        <begin position="885"/>
        <end position="902"/>
    </location>
</feature>
<sequence>MSKRVADGQGGSERYGGMEDPRDTAMDPPRKATAAQLAKRNIKPLKGRPGASRSASPSKASPSPGFPNPFGGADSNPFAQSAPAPPAAASFNFGQTTAQSQSNPFGNMSTSQSFPPNAPANNSTFSFGQSQPSSASAFAPPQASSFNFGASTPSGTSFSFGASPAKPSQQNGEANKAPSFTFGSTPASPGPSAPASPAPAFNPFSSMSGPSFGSTEQPISAAEIGEIEAAGPRLAQEGKLDQLANIVRHSDPKYKDANLAGLNLSTLPPAVQRKLLDFVRNKPETVSLTSIASFDLSRYASSNGAVASHDAPLFASHMPKTYTHLPAFSEEHFMNDGIIDEVKLDGAATDANMPSSWQTGIAALQSRLDKEKTGMKQIHSYQYFASSQQSQAGHSELGFKPLTAESFNPNAFSYAQPFQRFNSVEGGQAPFVMHPDIEQDTQHDMLDVSLYHDSNMQLQQTFSQPFANTEPYQTQPEAPKSSFSFSSTAPAPAASTSFNFGASTAPTPSSSQPEAQSSPFKSFGSTPAPPSPAPTSGFKFGSTAEPSKKDDTPATTSAFGGFGASTTKKDETPAKAPSTAFNFGSPATSPAPAPSTSFNFGASTPAPASPAPAFNFGAAAEKKDETAPKPPATAFNFGASTTPAAPPSPKPAEKKLPSPSFSFGASAASKPAEEVSYPSLNGASPQESSAASKPSFSFGQTAAPAASSPFKTAAAPALESPKPQNAALGNSMFSNPPAQQKPAESAFKGFGASTSAPPQPSAPTPSFNLGSSVSAQTSAAPARSESRASNALSAPIAPGVATPPASPQLPPTEMESALLKQLNESLRTYLTSADSSLDWSAVMRLYLEQAAEIRSDNSGAPSTASITNSSEPKLITAPLAASSTRGEKRVADEEVTKEDDHSKRAKQASTPSKPTFTQSTMNSASPGDKPLSKTASLFSDILDKPETPKSTNVFAASADKTPAPPATAPQVKSNPFGAIARNVSATPAPSTQKASFVPPAAAQVSSSNNGTSAPSLFQIPKFGSGSTSSTATTSGFQVPKFGGGSSTTTTPSFLGSFGQKAAEQEAKEREKRKEEDMDSDEDEEEWERKDAEKQAQKKAELLAASQALKFSFDTSKKPSSSASAVFSFSGTPSSTTNDSSSSNIFGNLSGSKPDDEDDDGDTDEDEDVHAALTNATPAKPAAGKSLFERVSFDADKEKTSDTPSASFKFSSFGSSGAADNTWKGSDPIKFGASTATAGTTTPDGSPAKAPAPKFNFGAASQPVEKSSPFSGMTAAKPSSSGSVFDAAKPSAPTTGFSFGGAAPSTLAPPSGSSVFASAATSRATTPGATTTDAEGSAAESEPSDTPNDVQKDLTSLTADDIAKYDLIHEARCKVTKLVKGENDKAGSWVSQGVGPIRVLASKENSKPRILMRADPSGKVGLNFNALLNPALYMTKAPKMVQLSVPTEGKKVESFMCMFKDEAKAKEFLEKLHGAIAKAQG</sequence>
<feature type="compositionally biased region" description="Low complexity" evidence="8">
    <location>
        <begin position="1204"/>
        <end position="1218"/>
    </location>
</feature>
<name>A0A9P8EWG6_AURME</name>
<dbReference type="InterPro" id="IPR015007">
    <property type="entry name" value="NUP2/50/61"/>
</dbReference>
<proteinExistence type="predicted"/>
<feature type="compositionally biased region" description="Low complexity" evidence="8">
    <location>
        <begin position="1113"/>
        <end position="1142"/>
    </location>
</feature>
<keyword evidence="2" id="KW-0813">Transport</keyword>